<reference evidence="2 3" key="1">
    <citation type="submission" date="2019-01" db="EMBL/GenBank/DDBJ databases">
        <authorList>
            <person name="Chen W.-M."/>
        </authorList>
    </citation>
    <scope>NUCLEOTIDE SEQUENCE [LARGE SCALE GENOMIC DNA]</scope>
    <source>
        <strain evidence="2 3">FSY-15</strain>
    </source>
</reference>
<accession>A0A437PQV4</accession>
<evidence type="ECO:0000313" key="2">
    <source>
        <dbReference type="EMBL" id="RVU24634.1"/>
    </source>
</evidence>
<protein>
    <submittedName>
        <fullName evidence="2">Iron-sulfur cluster assembly accessory protein</fullName>
    </submittedName>
</protein>
<dbReference type="Pfam" id="PF01521">
    <property type="entry name" value="Fe-S_biosyn"/>
    <property type="match status" value="1"/>
</dbReference>
<keyword evidence="3" id="KW-1185">Reference proteome</keyword>
<dbReference type="InterPro" id="IPR035903">
    <property type="entry name" value="HesB-like_dom_sf"/>
</dbReference>
<proteinExistence type="predicted"/>
<sequence>MARENPIYFTEEAKEYFLNLLSSNSFPEPFLRIGMNGGTCGGSFVLGFDTKTDFDDEFEVEGIPLVIDKRQLLFVMGTEVVFEARANGFYLHKPSKS</sequence>
<evidence type="ECO:0000259" key="1">
    <source>
        <dbReference type="Pfam" id="PF01521"/>
    </source>
</evidence>
<dbReference type="Gene3D" id="2.60.300.12">
    <property type="entry name" value="HesB-like domain"/>
    <property type="match status" value="1"/>
</dbReference>
<evidence type="ECO:0000313" key="3">
    <source>
        <dbReference type="Proteomes" id="UP000282832"/>
    </source>
</evidence>
<organism evidence="2 3">
    <name type="scientific">Sandaracinomonas limnophila</name>
    <dbReference type="NCBI Taxonomy" id="1862386"/>
    <lineage>
        <taxon>Bacteria</taxon>
        <taxon>Pseudomonadati</taxon>
        <taxon>Bacteroidota</taxon>
        <taxon>Cytophagia</taxon>
        <taxon>Cytophagales</taxon>
        <taxon>Flectobacillaceae</taxon>
        <taxon>Sandaracinomonas</taxon>
    </lineage>
</organism>
<dbReference type="EMBL" id="SACY01000003">
    <property type="protein sequence ID" value="RVU24634.1"/>
    <property type="molecule type" value="Genomic_DNA"/>
</dbReference>
<dbReference type="InterPro" id="IPR000361">
    <property type="entry name" value="ATAP_core_dom"/>
</dbReference>
<dbReference type="RefSeq" id="WP_127803529.1">
    <property type="nucleotide sequence ID" value="NZ_SACY01000003.1"/>
</dbReference>
<dbReference type="AlphaFoldDB" id="A0A437PQV4"/>
<feature type="domain" description="Core" evidence="1">
    <location>
        <begin position="7"/>
        <end position="95"/>
    </location>
</feature>
<comment type="caution">
    <text evidence="2">The sequence shown here is derived from an EMBL/GenBank/DDBJ whole genome shotgun (WGS) entry which is preliminary data.</text>
</comment>
<dbReference type="SUPFAM" id="SSF89360">
    <property type="entry name" value="HesB-like domain"/>
    <property type="match status" value="1"/>
</dbReference>
<dbReference type="OrthoDB" id="9801228at2"/>
<name>A0A437PQV4_9BACT</name>
<gene>
    <name evidence="2" type="ORF">EOJ36_06375</name>
</gene>
<dbReference type="Proteomes" id="UP000282832">
    <property type="component" value="Unassembled WGS sequence"/>
</dbReference>